<evidence type="ECO:0000313" key="16">
    <source>
        <dbReference type="Proteomes" id="UP000029665"/>
    </source>
</evidence>
<keyword evidence="4 14" id="KW-0121">Carboxypeptidase</keyword>
<evidence type="ECO:0000256" key="10">
    <source>
        <dbReference type="ARBA" id="ARBA00022989"/>
    </source>
</evidence>
<keyword evidence="8 14" id="KW-0732">Signal</keyword>
<keyword evidence="12" id="KW-0472">Membrane</keyword>
<dbReference type="AlphaFoldDB" id="A0A060SBL7"/>
<evidence type="ECO:0000256" key="6">
    <source>
        <dbReference type="ARBA" id="ARBA00022692"/>
    </source>
</evidence>
<keyword evidence="6" id="KW-0812">Transmembrane</keyword>
<dbReference type="GO" id="GO:0006915">
    <property type="term" value="P:apoptotic process"/>
    <property type="evidence" value="ECO:0007669"/>
    <property type="project" value="UniProtKB-KW"/>
</dbReference>
<evidence type="ECO:0000256" key="14">
    <source>
        <dbReference type="RuleBase" id="RU361156"/>
    </source>
</evidence>
<comment type="catalytic activity">
    <reaction evidence="1">
        <text>Preferential release of a C-terminal arginine or lysine residue.</text>
        <dbReference type="EC" id="3.4.16.6"/>
    </reaction>
</comment>
<evidence type="ECO:0000256" key="3">
    <source>
        <dbReference type="ARBA" id="ARBA00009431"/>
    </source>
</evidence>
<sequence>MAFAPLPVVALAVCAVAVVRAAYPPQDVPSSWPHDYPGKPHGDFSPAWQDYFEVKERLPNATWPISRNFAGNLPVNRAGHPNDTLFFWAFEKEPGSLTAHADKRSIEPWGIWLNGGPGSSSLIGLTSENGPIHINSDFSASQNNFSWDRLADYVWVDQPVGVGFSTADSAGYVHDEDEMGRDFMGFLFNLVKVFPSLKTRPLYLTGESYAGTYIPYIMKTYFGLADPPVKIAKFAIGDGTVGSAEVYELVPTVNTIETYPQLVGYDPATFEYFREQEHLCGYDLNLTYPGCGHFPTLKFIPGQGVAAQSMDSASRLNPATRARRQQKLRNVVQLAKRASQGKRRDEALVQKRDLSGRANGTIDPWYGCDIYDEMIDYAVNFSLPWSIKHDDIFGFDIYQVPDALDPEANMDASAFFNDPRTRAALHAPTSKNWQGTILYPFLGDPTSEGNDPMVIQNTTFGGIQGFTRRPSTPWFDDNGERGGIVHQERNWTYVLIEGAGHLVPYTNPLRGFILLRDFILGNNQTGLVTNSSGTVSVVGGESSSLAVDAIPGQLGIYVGSFSTQSTYTYPSATIAAWSNYIVTATATVITPATAITATTTATAISVPSTKAIDGSSSNNGTSHTNAAIHMDRKVNGLLSSLTVALLLFCITWL</sequence>
<dbReference type="PROSITE" id="PS00131">
    <property type="entry name" value="CARBOXYPEPT_SER_SER"/>
    <property type="match status" value="1"/>
</dbReference>
<dbReference type="Gene3D" id="3.40.50.1820">
    <property type="entry name" value="alpha/beta hydrolase"/>
    <property type="match status" value="1"/>
</dbReference>
<dbReference type="GO" id="GO:0004185">
    <property type="term" value="F:serine-type carboxypeptidase activity"/>
    <property type="evidence" value="ECO:0007669"/>
    <property type="project" value="UniProtKB-UniRule"/>
</dbReference>
<evidence type="ECO:0000256" key="12">
    <source>
        <dbReference type="ARBA" id="ARBA00023136"/>
    </source>
</evidence>
<evidence type="ECO:0000256" key="4">
    <source>
        <dbReference type="ARBA" id="ARBA00022645"/>
    </source>
</evidence>
<comment type="subcellular location">
    <subcellularLocation>
        <location evidence="2">Golgi apparatus</location>
        <location evidence="2">trans-Golgi network membrane</location>
        <topology evidence="2">Single-pass type I membrane protein</topology>
    </subcellularLocation>
</comment>
<dbReference type="Pfam" id="PF00450">
    <property type="entry name" value="Peptidase_S10"/>
    <property type="match status" value="2"/>
</dbReference>
<dbReference type="PRINTS" id="PR00724">
    <property type="entry name" value="CRBOXYPTASEC"/>
</dbReference>
<keyword evidence="16" id="KW-1185">Reference proteome</keyword>
<evidence type="ECO:0000313" key="15">
    <source>
        <dbReference type="EMBL" id="CDO69768.1"/>
    </source>
</evidence>
<dbReference type="HOGENOM" id="CLU_440163_0_0_1"/>
<accession>A0A060SBL7</accession>
<evidence type="ECO:0000256" key="8">
    <source>
        <dbReference type="ARBA" id="ARBA00022729"/>
    </source>
</evidence>
<dbReference type="PANTHER" id="PTHR11802">
    <property type="entry name" value="SERINE PROTEASE FAMILY S10 SERINE CARBOXYPEPTIDASE"/>
    <property type="match status" value="1"/>
</dbReference>
<dbReference type="InterPro" id="IPR029058">
    <property type="entry name" value="AB_hydrolase_fold"/>
</dbReference>
<dbReference type="Proteomes" id="UP000029665">
    <property type="component" value="Unassembled WGS sequence"/>
</dbReference>
<keyword evidence="5 14" id="KW-0645">Protease</keyword>
<dbReference type="SUPFAM" id="SSF53474">
    <property type="entry name" value="alpha/beta-Hydrolases"/>
    <property type="match status" value="1"/>
</dbReference>
<dbReference type="PANTHER" id="PTHR11802:SF190">
    <property type="entry name" value="PHEROMONE-PROCESSING CARBOXYPEPTIDASE KEX1"/>
    <property type="match status" value="1"/>
</dbReference>
<dbReference type="InterPro" id="IPR018202">
    <property type="entry name" value="Ser_caboxypep_ser_AS"/>
</dbReference>
<comment type="similarity">
    <text evidence="3 14">Belongs to the peptidase S10 family.</text>
</comment>
<gene>
    <name evidence="15" type="ORF">BN946_scf184766.g13</name>
</gene>
<evidence type="ECO:0000256" key="9">
    <source>
        <dbReference type="ARBA" id="ARBA00022801"/>
    </source>
</evidence>
<dbReference type="OMA" id="PEANMDA"/>
<evidence type="ECO:0000256" key="2">
    <source>
        <dbReference type="ARBA" id="ARBA00004393"/>
    </source>
</evidence>
<protein>
    <recommendedName>
        <fullName evidence="14">Carboxypeptidase</fullName>
        <ecNumber evidence="14">3.4.16.-</ecNumber>
    </recommendedName>
</protein>
<dbReference type="GO" id="GO:0005794">
    <property type="term" value="C:Golgi apparatus"/>
    <property type="evidence" value="ECO:0007669"/>
    <property type="project" value="UniProtKB-SubCell"/>
</dbReference>
<evidence type="ECO:0000256" key="5">
    <source>
        <dbReference type="ARBA" id="ARBA00022670"/>
    </source>
</evidence>
<keyword evidence="13" id="KW-0325">Glycoprotein</keyword>
<dbReference type="EC" id="3.4.16.-" evidence="14"/>
<evidence type="ECO:0000256" key="7">
    <source>
        <dbReference type="ARBA" id="ARBA00022703"/>
    </source>
</evidence>
<reference evidence="15" key="1">
    <citation type="submission" date="2014-01" db="EMBL/GenBank/DDBJ databases">
        <title>The genome of the white-rot fungus Pycnoporus cinnabarinus: a basidiomycete model with a versatile arsenal for lignocellulosic biomass breakdown.</title>
        <authorList>
            <person name="Levasseur A."/>
            <person name="Lomascolo A."/>
            <person name="Ruiz-Duenas F.J."/>
            <person name="Uzan E."/>
            <person name="Piumi F."/>
            <person name="Kues U."/>
            <person name="Ram A.F.J."/>
            <person name="Murat C."/>
            <person name="Haon M."/>
            <person name="Benoit I."/>
            <person name="Arfi Y."/>
            <person name="Chevret D."/>
            <person name="Drula E."/>
            <person name="Kwon M.J."/>
            <person name="Gouret P."/>
            <person name="Lesage-Meessen L."/>
            <person name="Lombard V."/>
            <person name="Mariette J."/>
            <person name="Noirot C."/>
            <person name="Park J."/>
            <person name="Patyshakuliyeva A."/>
            <person name="Wieneger R.A.B."/>
            <person name="Wosten H.A.B."/>
            <person name="Martin F."/>
            <person name="Coutinho P.M."/>
            <person name="de Vries R."/>
            <person name="Martinez A.T."/>
            <person name="Klopp C."/>
            <person name="Pontarotti P."/>
            <person name="Henrissat B."/>
            <person name="Record E."/>
        </authorList>
    </citation>
    <scope>NUCLEOTIDE SEQUENCE [LARGE SCALE GENOMIC DNA]</scope>
    <source>
        <strain evidence="15">BRFM137</strain>
    </source>
</reference>
<feature type="signal peptide" evidence="14">
    <location>
        <begin position="1"/>
        <end position="21"/>
    </location>
</feature>
<dbReference type="InterPro" id="IPR001563">
    <property type="entry name" value="Peptidase_S10"/>
</dbReference>
<organism evidence="15 16">
    <name type="scientific">Pycnoporus cinnabarinus</name>
    <name type="common">Cinnabar-red polypore</name>
    <name type="synonym">Trametes cinnabarina</name>
    <dbReference type="NCBI Taxonomy" id="5643"/>
    <lineage>
        <taxon>Eukaryota</taxon>
        <taxon>Fungi</taxon>
        <taxon>Dikarya</taxon>
        <taxon>Basidiomycota</taxon>
        <taxon>Agaricomycotina</taxon>
        <taxon>Agaricomycetes</taxon>
        <taxon>Polyporales</taxon>
        <taxon>Polyporaceae</taxon>
        <taxon>Trametes</taxon>
    </lineage>
</organism>
<dbReference type="EMBL" id="CCBP010000055">
    <property type="protein sequence ID" value="CDO69768.1"/>
    <property type="molecule type" value="Genomic_DNA"/>
</dbReference>
<name>A0A060SBL7_PYCCI</name>
<feature type="chain" id="PRO_5006511952" description="Carboxypeptidase" evidence="14">
    <location>
        <begin position="22"/>
        <end position="653"/>
    </location>
</feature>
<proteinExistence type="inferred from homology"/>
<keyword evidence="10" id="KW-1133">Transmembrane helix</keyword>
<keyword evidence="11" id="KW-0333">Golgi apparatus</keyword>
<dbReference type="GO" id="GO:0006508">
    <property type="term" value="P:proteolysis"/>
    <property type="evidence" value="ECO:0007669"/>
    <property type="project" value="UniProtKB-KW"/>
</dbReference>
<evidence type="ECO:0000256" key="13">
    <source>
        <dbReference type="ARBA" id="ARBA00023180"/>
    </source>
</evidence>
<comment type="caution">
    <text evidence="15">The sequence shown here is derived from an EMBL/GenBank/DDBJ whole genome shotgun (WGS) entry which is preliminary data.</text>
</comment>
<evidence type="ECO:0000256" key="11">
    <source>
        <dbReference type="ARBA" id="ARBA00023034"/>
    </source>
</evidence>
<keyword evidence="9 14" id="KW-0378">Hydrolase</keyword>
<evidence type="ECO:0000256" key="1">
    <source>
        <dbReference type="ARBA" id="ARBA00001003"/>
    </source>
</evidence>
<dbReference type="STRING" id="5643.A0A060SBL7"/>
<keyword evidence="7" id="KW-0053">Apoptosis</keyword>
<dbReference type="OrthoDB" id="443318at2759"/>